<feature type="region of interest" description="Disordered" evidence="1">
    <location>
        <begin position="97"/>
        <end position="149"/>
    </location>
</feature>
<evidence type="ECO:0000313" key="3">
    <source>
        <dbReference type="EMBL" id="CAD7653763.1"/>
    </source>
</evidence>
<feature type="domain" description="HTH OST-type" evidence="2">
    <location>
        <begin position="258"/>
        <end position="333"/>
    </location>
</feature>
<feature type="domain" description="HTH OST-type" evidence="2">
    <location>
        <begin position="9"/>
        <end position="82"/>
    </location>
</feature>
<dbReference type="CDD" id="cd09972">
    <property type="entry name" value="LOTUS_TDRD_OSKAR"/>
    <property type="match status" value="1"/>
</dbReference>
<gene>
    <name evidence="3" type="ORF">ONB1V03_LOCUS10416</name>
</gene>
<dbReference type="EMBL" id="CAJPVJ010007066">
    <property type="protein sequence ID" value="CAG2170950.1"/>
    <property type="molecule type" value="Genomic_DNA"/>
</dbReference>
<feature type="compositionally biased region" description="Gly residues" evidence="1">
    <location>
        <begin position="123"/>
        <end position="141"/>
    </location>
</feature>
<evidence type="ECO:0000259" key="2">
    <source>
        <dbReference type="PROSITE" id="PS51644"/>
    </source>
</evidence>
<proteinExistence type="predicted"/>
<evidence type="ECO:0000256" key="1">
    <source>
        <dbReference type="SAM" id="MobiDB-lite"/>
    </source>
</evidence>
<protein>
    <recommendedName>
        <fullName evidence="2">HTH OST-type domain-containing protein</fullName>
    </recommendedName>
</protein>
<dbReference type="AlphaFoldDB" id="A0A7R9M542"/>
<dbReference type="PROSITE" id="PS51644">
    <property type="entry name" value="HTH_OST"/>
    <property type="match status" value="2"/>
</dbReference>
<dbReference type="EMBL" id="OC921891">
    <property type="protein sequence ID" value="CAD7653763.1"/>
    <property type="molecule type" value="Genomic_DNA"/>
</dbReference>
<dbReference type="Gene3D" id="3.30.420.610">
    <property type="entry name" value="LOTUS domain-like"/>
    <property type="match status" value="2"/>
</dbReference>
<organism evidence="3">
    <name type="scientific">Oppiella nova</name>
    <dbReference type="NCBI Taxonomy" id="334625"/>
    <lineage>
        <taxon>Eukaryota</taxon>
        <taxon>Metazoa</taxon>
        <taxon>Ecdysozoa</taxon>
        <taxon>Arthropoda</taxon>
        <taxon>Chelicerata</taxon>
        <taxon>Arachnida</taxon>
        <taxon>Acari</taxon>
        <taxon>Acariformes</taxon>
        <taxon>Sarcoptiformes</taxon>
        <taxon>Oribatida</taxon>
        <taxon>Brachypylina</taxon>
        <taxon>Oppioidea</taxon>
        <taxon>Oppiidae</taxon>
        <taxon>Oppiella</taxon>
    </lineage>
</organism>
<accession>A0A7R9M542</accession>
<reference evidence="3" key="1">
    <citation type="submission" date="2020-11" db="EMBL/GenBank/DDBJ databases">
        <authorList>
            <person name="Tran Van P."/>
        </authorList>
    </citation>
    <scope>NUCLEOTIDE SEQUENCE</scope>
</reference>
<name>A0A7R9M542_9ACAR</name>
<keyword evidence="4" id="KW-1185">Reference proteome</keyword>
<dbReference type="InterPro" id="IPR025605">
    <property type="entry name" value="OST-HTH/LOTUS_dom"/>
</dbReference>
<evidence type="ECO:0000313" key="4">
    <source>
        <dbReference type="Proteomes" id="UP000728032"/>
    </source>
</evidence>
<dbReference type="InterPro" id="IPR041966">
    <property type="entry name" value="LOTUS-like"/>
</dbReference>
<dbReference type="OrthoDB" id="6516920at2759"/>
<dbReference type="Pfam" id="PF12872">
    <property type="entry name" value="OST-HTH"/>
    <property type="match status" value="2"/>
</dbReference>
<sequence>MMAVANEDLLNEIKCIIRSLVIPHPKGIGLKRLCNEYFDIEGKEIPYRELGFPSLTSLLRSIADTVRMYGDLQDIHTVVLFPVANEDTAHIISLVSAQNKSKERGPPRSRPSFPTGNWRTGGIRAGGRGMSRGGSRGGGRVGRTVGPRLAPRAVNPIPVANYLRHGGAGVAVNGMAPAVAANYMRTGSTGVVNGMARNPVSGLVNQMSQKFANFSITKPASQIPEPPPGMSRRLNRSDPDIKVNGVNNGPKRPSSNGIPADVKEKISRLMAMPDMEDGLMLFNFAPRYRHQYKESFDFENYGFDNLAECLKTVPQLIQMMSVGTSTFKLMPVKAAAPVVTTTATVNDKPTFNERPTVNKRFYPSITVIDSANQW</sequence>
<dbReference type="Proteomes" id="UP000728032">
    <property type="component" value="Unassembled WGS sequence"/>
</dbReference>